<sequence>MDRKLAFCESNWAGPESPWHIRVVGSEGLKPGGGVNATALCGREIKGWDLPASRPTRDTISYKHVCPGCAGAFDAI</sequence>
<comment type="caution">
    <text evidence="1">The sequence shown here is derived from an EMBL/GenBank/DDBJ whole genome shotgun (WGS) entry which is preliminary data.</text>
</comment>
<dbReference type="EMBL" id="JAHBAY010000010">
    <property type="protein sequence ID" value="MBT0771753.1"/>
    <property type="molecule type" value="Genomic_DNA"/>
</dbReference>
<name>A0ABS5TKW6_9ACTN</name>
<dbReference type="Proteomes" id="UP001197247">
    <property type="component" value="Unassembled WGS sequence"/>
</dbReference>
<reference evidence="1 2" key="1">
    <citation type="submission" date="2021-05" db="EMBL/GenBank/DDBJ databases">
        <title>Kineosporia and Streptomyces sp. nov. two new marine actinobacteria isolated from Coral.</title>
        <authorList>
            <person name="Buangrab K."/>
            <person name="Sutthacheep M."/>
            <person name="Yeemin T."/>
            <person name="Harunari E."/>
            <person name="Igarashi Y."/>
            <person name="Kanchanasin P."/>
            <person name="Tanasupawat S."/>
            <person name="Phongsopitanun W."/>
        </authorList>
    </citation>
    <scope>NUCLEOTIDE SEQUENCE [LARGE SCALE GENOMIC DNA]</scope>
    <source>
        <strain evidence="1 2">J2-2</strain>
    </source>
</reference>
<organism evidence="1 2">
    <name type="scientific">Kineosporia corallincola</name>
    <dbReference type="NCBI Taxonomy" id="2835133"/>
    <lineage>
        <taxon>Bacteria</taxon>
        <taxon>Bacillati</taxon>
        <taxon>Actinomycetota</taxon>
        <taxon>Actinomycetes</taxon>
        <taxon>Kineosporiales</taxon>
        <taxon>Kineosporiaceae</taxon>
        <taxon>Kineosporia</taxon>
    </lineage>
</organism>
<protein>
    <submittedName>
        <fullName evidence="1">Uncharacterized protein</fullName>
    </submittedName>
</protein>
<keyword evidence="2" id="KW-1185">Reference proteome</keyword>
<evidence type="ECO:0000313" key="2">
    <source>
        <dbReference type="Proteomes" id="UP001197247"/>
    </source>
</evidence>
<gene>
    <name evidence="1" type="ORF">KIH74_22625</name>
</gene>
<proteinExistence type="predicted"/>
<accession>A0ABS5TKW6</accession>
<dbReference type="RefSeq" id="WP_214158124.1">
    <property type="nucleotide sequence ID" value="NZ_JAHBAY010000010.1"/>
</dbReference>
<evidence type="ECO:0000313" key="1">
    <source>
        <dbReference type="EMBL" id="MBT0771753.1"/>
    </source>
</evidence>